<evidence type="ECO:0000313" key="1">
    <source>
        <dbReference type="EMBL" id="USN16405.1"/>
    </source>
</evidence>
<protein>
    <submittedName>
        <fullName evidence="1">Uncharacterized protein</fullName>
    </submittedName>
</protein>
<evidence type="ECO:0000313" key="2">
    <source>
        <dbReference type="Proteomes" id="UP001056883"/>
    </source>
</evidence>
<sequence length="192" mass="21036">MSGGIDFFEEDLSQDAAPPATLERLVTLADEATNLAAEIDAEQAALNNKIDHLKKIKRDLIPGIMEELALADFKMVDGRKITVSEKINASIPEEKRPAAFDWLASVECDGIIKTKVGAEFGKGEIDDANKAYKALIEAGVNASMDRNIHPMTLNAFVKERLENGEAIPLDIFSVFEFKEAKIAAPPKPRAKR</sequence>
<organism evidence="1 2">
    <name type="scientific">Luteibacter phage vB_LflM-Pluto</name>
    <dbReference type="NCBI Taxonomy" id="2948611"/>
    <lineage>
        <taxon>Viruses</taxon>
        <taxon>Duplodnaviria</taxon>
        <taxon>Heunggongvirae</taxon>
        <taxon>Uroviricota</taxon>
        <taxon>Caudoviricetes</taxon>
        <taxon>Lindbergviridae</taxon>
        <taxon>Plutovirus</taxon>
        <taxon>Plutovirus pluto</taxon>
    </lineage>
</organism>
<dbReference type="Pfam" id="PF23984">
    <property type="entry name" value="DUF7307"/>
    <property type="match status" value="1"/>
</dbReference>
<gene>
    <name evidence="1" type="ORF">PLUTO_00890</name>
</gene>
<dbReference type="InterPro" id="IPR055731">
    <property type="entry name" value="Pam3_gp33-like"/>
</dbReference>
<name>A0A9E7SLT8_9CAUD</name>
<accession>A0A9E7SLT8</accession>
<keyword evidence="2" id="KW-1185">Reference proteome</keyword>
<dbReference type="EMBL" id="ON529861">
    <property type="protein sequence ID" value="USN16405.1"/>
    <property type="molecule type" value="Genomic_DNA"/>
</dbReference>
<reference evidence="1" key="1">
    <citation type="submission" date="2022-05" db="EMBL/GenBank/DDBJ databases">
        <authorList>
            <person name="Friedrich I."/>
            <person name="Poehlein A."/>
            <person name="Schneider D."/>
            <person name="Hertel R."/>
            <person name="Daniel R."/>
        </authorList>
    </citation>
    <scope>NUCLEOTIDE SEQUENCE</scope>
</reference>
<dbReference type="Proteomes" id="UP001056883">
    <property type="component" value="Segment"/>
</dbReference>
<proteinExistence type="predicted"/>